<evidence type="ECO:0000256" key="1">
    <source>
        <dbReference type="SAM" id="MobiDB-lite"/>
    </source>
</evidence>
<reference evidence="4 5" key="1">
    <citation type="submission" date="2020-08" db="EMBL/GenBank/DDBJ databases">
        <title>Description of novel Flavobacterium F-392 isolate.</title>
        <authorList>
            <person name="Saticioglu I.B."/>
            <person name="Duman M."/>
            <person name="Altun S."/>
        </authorList>
    </citation>
    <scope>NUCLEOTIDE SEQUENCE [LARGE SCALE GENOMIC DNA]</scope>
    <source>
        <strain evidence="4 5">F-392</strain>
    </source>
</reference>
<comment type="caution">
    <text evidence="4">The sequence shown here is derived from an EMBL/GenBank/DDBJ whole genome shotgun (WGS) entry which is preliminary data.</text>
</comment>
<feature type="domain" description="TonB C-terminal" evidence="3">
    <location>
        <begin position="211"/>
        <end position="270"/>
    </location>
</feature>
<dbReference type="Proteomes" id="UP000641454">
    <property type="component" value="Unassembled WGS sequence"/>
</dbReference>
<dbReference type="AlphaFoldDB" id="A0A923MYG1"/>
<evidence type="ECO:0000259" key="3">
    <source>
        <dbReference type="Pfam" id="PF03544"/>
    </source>
</evidence>
<accession>A0A923MYG1</accession>
<dbReference type="Gene3D" id="3.30.1150.10">
    <property type="match status" value="1"/>
</dbReference>
<name>A0A923MYG1_9FLAO</name>
<keyword evidence="2" id="KW-1133">Transmembrane helix</keyword>
<organism evidence="4 5">
    <name type="scientific">Flavobacterium muglaense</name>
    <dbReference type="NCBI Taxonomy" id="2764716"/>
    <lineage>
        <taxon>Bacteria</taxon>
        <taxon>Pseudomonadati</taxon>
        <taxon>Bacteroidota</taxon>
        <taxon>Flavobacteriia</taxon>
        <taxon>Flavobacteriales</taxon>
        <taxon>Flavobacteriaceae</taxon>
        <taxon>Flavobacterium</taxon>
    </lineage>
</organism>
<dbReference type="InterPro" id="IPR037682">
    <property type="entry name" value="TonB_C"/>
</dbReference>
<feature type="compositionally biased region" description="Low complexity" evidence="1">
    <location>
        <begin position="142"/>
        <end position="155"/>
    </location>
</feature>
<feature type="transmembrane region" description="Helical" evidence="2">
    <location>
        <begin position="37"/>
        <end position="57"/>
    </location>
</feature>
<keyword evidence="2" id="KW-0472">Membrane</keyword>
<dbReference type="GO" id="GO:0055085">
    <property type="term" value="P:transmembrane transport"/>
    <property type="evidence" value="ECO:0007669"/>
    <property type="project" value="InterPro"/>
</dbReference>
<dbReference type="GO" id="GO:0098797">
    <property type="term" value="C:plasma membrane protein complex"/>
    <property type="evidence" value="ECO:0007669"/>
    <property type="project" value="TreeGrafter"/>
</dbReference>
<dbReference type="Pfam" id="PF03544">
    <property type="entry name" value="TonB_C"/>
    <property type="match status" value="1"/>
</dbReference>
<evidence type="ECO:0000313" key="5">
    <source>
        <dbReference type="Proteomes" id="UP000641454"/>
    </source>
</evidence>
<dbReference type="InterPro" id="IPR051045">
    <property type="entry name" value="TonB-dependent_transducer"/>
</dbReference>
<evidence type="ECO:0000256" key="2">
    <source>
        <dbReference type="SAM" id="Phobius"/>
    </source>
</evidence>
<keyword evidence="2" id="KW-0812">Transmembrane</keyword>
<dbReference type="EMBL" id="JACRUL010000007">
    <property type="protein sequence ID" value="MBC5843782.1"/>
    <property type="molecule type" value="Genomic_DNA"/>
</dbReference>
<proteinExistence type="predicted"/>
<evidence type="ECO:0000313" key="4">
    <source>
        <dbReference type="EMBL" id="MBC5843782.1"/>
    </source>
</evidence>
<dbReference type="GO" id="GO:0031992">
    <property type="term" value="F:energy transducer activity"/>
    <property type="evidence" value="ECO:0007669"/>
    <property type="project" value="TreeGrafter"/>
</dbReference>
<keyword evidence="5" id="KW-1185">Reference proteome</keyword>
<sequence>MSKQNLYEGNWINLVFENRNKEYGAYQLRKENSKTSLYALFMGLLLCASLMSIPRVLSFFNLMETEAAATILEPIDEIIQVTTLTQPIKKPEQKVMPQIVAQKPLATIDKKQLSNPIIVKAPLATPDLATTIESSTMHKGSPEGTATTGTGTSTEPVVAVASTTPVDYGDTVVTSAILDKLPEFPGGINKFYTYIGKNFETPEVDAERSIRIFVSFVVEKDGSMSSIQVKNDPGYGLGKEAVRVLQSMKTKWSPGMMGTKPVRTSYNLPITVQMH</sequence>
<dbReference type="SUPFAM" id="SSF74653">
    <property type="entry name" value="TolA/TonB C-terminal domain"/>
    <property type="match status" value="1"/>
</dbReference>
<protein>
    <submittedName>
        <fullName evidence="4">Energy transducer TonB</fullName>
    </submittedName>
</protein>
<feature type="region of interest" description="Disordered" evidence="1">
    <location>
        <begin position="133"/>
        <end position="155"/>
    </location>
</feature>
<dbReference type="RefSeq" id="WP_187017454.1">
    <property type="nucleotide sequence ID" value="NZ_JACRUK010000007.1"/>
</dbReference>
<dbReference type="PANTHER" id="PTHR33446:SF2">
    <property type="entry name" value="PROTEIN TONB"/>
    <property type="match status" value="1"/>
</dbReference>
<gene>
    <name evidence="4" type="ORF">H8R25_04940</name>
</gene>
<dbReference type="PANTHER" id="PTHR33446">
    <property type="entry name" value="PROTEIN TONB-RELATED"/>
    <property type="match status" value="1"/>
</dbReference>